<dbReference type="EMBL" id="JAUSSU010000006">
    <property type="protein sequence ID" value="MDQ0113816.1"/>
    <property type="molecule type" value="Genomic_DNA"/>
</dbReference>
<gene>
    <name evidence="5" type="ORF">J2T15_003259</name>
</gene>
<keyword evidence="3" id="KW-0378">Hydrolase</keyword>
<evidence type="ECO:0000313" key="5">
    <source>
        <dbReference type="EMBL" id="MDQ0113816.1"/>
    </source>
</evidence>
<comment type="similarity">
    <text evidence="1">Belongs to the peptidase S33 family.</text>
</comment>
<dbReference type="InterPro" id="IPR016292">
    <property type="entry name" value="Epoxide_hydrolase"/>
</dbReference>
<dbReference type="PANTHER" id="PTHR21661">
    <property type="entry name" value="EPOXIDE HYDROLASE 1-RELATED"/>
    <property type="match status" value="1"/>
</dbReference>
<organism evidence="5 6">
    <name type="scientific">Paenibacillus harenae</name>
    <dbReference type="NCBI Taxonomy" id="306543"/>
    <lineage>
        <taxon>Bacteria</taxon>
        <taxon>Bacillati</taxon>
        <taxon>Bacillota</taxon>
        <taxon>Bacilli</taxon>
        <taxon>Bacillales</taxon>
        <taxon>Paenibacillaceae</taxon>
        <taxon>Paenibacillus</taxon>
    </lineage>
</organism>
<dbReference type="SUPFAM" id="SSF53474">
    <property type="entry name" value="alpha/beta-Hydrolases"/>
    <property type="match status" value="1"/>
</dbReference>
<evidence type="ECO:0000313" key="6">
    <source>
        <dbReference type="Proteomes" id="UP001229346"/>
    </source>
</evidence>
<evidence type="ECO:0000259" key="4">
    <source>
        <dbReference type="Pfam" id="PF06441"/>
    </source>
</evidence>
<sequence length="394" mass="44382">MTVNNPMTSQVSQESNDINEIRPFRIEISQADLDDLKQRLSLTRWLDGQSGTEWKYGVSKDYLRDVVSYWQDGYDWRKFEARLNEYPQFTTTIDGANIHFMHIESPEPNAIPLLLTHGFPSSIAEFLDLIGPLSNPRAHGGDPADAFHLVIPSVPGFGFSGSSLDTGWNISRIAKAWDELMSRLGYDQYGSHGSDLGALVSRELGLMKPKGLLALHVLQLFSFPSGDPEEMAKLTEEDGRRLQFLANFHERAGFNAIQSTRPQTLSYGLADSPVGQLAWIAELFNGFGDHIDFIDRDALLTNTMIYWLTNTAESATRIYYENAHIPSPVAQEVNASPTGLAVFGNDFKSIELFARRDNSNIVQWSEFERGTHFAAFDEPELLASDLQSFFRRFR</sequence>
<dbReference type="PIRSF" id="PIRSF001112">
    <property type="entry name" value="Epoxide_hydrolase"/>
    <property type="match status" value="1"/>
</dbReference>
<comment type="caution">
    <text evidence="5">The sequence shown here is derived from an EMBL/GenBank/DDBJ whole genome shotgun (WGS) entry which is preliminary data.</text>
</comment>
<dbReference type="Pfam" id="PF06441">
    <property type="entry name" value="EHN"/>
    <property type="match status" value="1"/>
</dbReference>
<dbReference type="Gene3D" id="3.40.50.1820">
    <property type="entry name" value="alpha/beta hydrolase"/>
    <property type="match status" value="1"/>
</dbReference>
<reference evidence="5 6" key="1">
    <citation type="submission" date="2023-07" db="EMBL/GenBank/DDBJ databases">
        <title>Sorghum-associated microbial communities from plants grown in Nebraska, USA.</title>
        <authorList>
            <person name="Schachtman D."/>
        </authorList>
    </citation>
    <scope>NUCLEOTIDE SEQUENCE [LARGE SCALE GENOMIC DNA]</scope>
    <source>
        <strain evidence="5 6">CC482</strain>
    </source>
</reference>
<dbReference type="PANTHER" id="PTHR21661:SF35">
    <property type="entry name" value="EPOXIDE HYDROLASE"/>
    <property type="match status" value="1"/>
</dbReference>
<keyword evidence="6" id="KW-1185">Reference proteome</keyword>
<keyword evidence="2" id="KW-0058">Aromatic hydrocarbons catabolism</keyword>
<dbReference type="InterPro" id="IPR029058">
    <property type="entry name" value="AB_hydrolase_fold"/>
</dbReference>
<dbReference type="Proteomes" id="UP001229346">
    <property type="component" value="Unassembled WGS sequence"/>
</dbReference>
<evidence type="ECO:0000256" key="2">
    <source>
        <dbReference type="ARBA" id="ARBA00022797"/>
    </source>
</evidence>
<feature type="domain" description="Epoxide hydrolase N-terminal" evidence="4">
    <location>
        <begin position="21"/>
        <end position="126"/>
    </location>
</feature>
<evidence type="ECO:0000256" key="1">
    <source>
        <dbReference type="ARBA" id="ARBA00010088"/>
    </source>
</evidence>
<name>A0ABT9U450_PAEHA</name>
<protein>
    <submittedName>
        <fullName evidence="5">Pimeloyl-ACP methyl ester carboxylesterase</fullName>
    </submittedName>
</protein>
<evidence type="ECO:0000256" key="3">
    <source>
        <dbReference type="ARBA" id="ARBA00022801"/>
    </source>
</evidence>
<dbReference type="RefSeq" id="WP_307205074.1">
    <property type="nucleotide sequence ID" value="NZ_JAUSSU010000006.1"/>
</dbReference>
<accession>A0ABT9U450</accession>
<dbReference type="InterPro" id="IPR010497">
    <property type="entry name" value="Epoxide_hydro_N"/>
</dbReference>
<proteinExistence type="inferred from homology"/>